<dbReference type="Gene3D" id="3.90.25.10">
    <property type="entry name" value="UDP-galactose 4-epimerase, domain 1"/>
    <property type="match status" value="1"/>
</dbReference>
<name>A0A380NFH7_9FIRM</name>
<accession>A0A380NFH7</accession>
<dbReference type="RefSeq" id="WP_115309415.1">
    <property type="nucleotide sequence ID" value="NZ_UHIO01000001.1"/>
</dbReference>
<comment type="similarity">
    <text evidence="1">Belongs to the NAD(P)-dependent epimerase/dehydratase family.</text>
</comment>
<keyword evidence="3" id="KW-0413">Isomerase</keyword>
<dbReference type="SUPFAM" id="SSF51735">
    <property type="entry name" value="NAD(P)-binding Rossmann-fold domains"/>
    <property type="match status" value="1"/>
</dbReference>
<proteinExistence type="inferred from homology"/>
<gene>
    <name evidence="3" type="primary">rfbE</name>
    <name evidence="3" type="ORF">NCTC12020_00135</name>
</gene>
<organism evidence="3 4">
    <name type="scientific">Veillonella criceti</name>
    <dbReference type="NCBI Taxonomy" id="103891"/>
    <lineage>
        <taxon>Bacteria</taxon>
        <taxon>Bacillati</taxon>
        <taxon>Bacillota</taxon>
        <taxon>Negativicutes</taxon>
        <taxon>Veillonellales</taxon>
        <taxon>Veillonellaceae</taxon>
        <taxon>Veillonella</taxon>
    </lineage>
</organism>
<dbReference type="Proteomes" id="UP000255367">
    <property type="component" value="Unassembled WGS sequence"/>
</dbReference>
<protein>
    <submittedName>
        <fullName evidence="3">CDP-paratose 2-epimerase</fullName>
        <ecNumber evidence="3">5.1.3.10</ecNumber>
    </submittedName>
</protein>
<feature type="domain" description="NAD-dependent epimerase/dehydratase" evidence="2">
    <location>
        <begin position="3"/>
        <end position="228"/>
    </location>
</feature>
<dbReference type="Pfam" id="PF01370">
    <property type="entry name" value="Epimerase"/>
    <property type="match status" value="1"/>
</dbReference>
<dbReference type="Gene3D" id="3.40.50.720">
    <property type="entry name" value="NAD(P)-binding Rossmann-like Domain"/>
    <property type="match status" value="1"/>
</dbReference>
<sequence length="306" mass="33922">MNICVTGGAGFIGSHLVDKLIEQGHTVLVIDNLSTGCREFVNPKAQFVEMDIRDSELLTVLAKFKPEYVFHEAAQTMVPVSMHDPAFDCDVNLMGLINVLNTCYKINVKKIIMPSSAAVYGDLDTLPLTEAMVGHPSSFYGLTKLTTESYLRLYYEAFGLPYICFRYANVYGPRQGNGGEGGVISIFCERLQKQQDITIFGDGEQTRDFVYVDDVVAANLNALEVPDLVGVINVSTEVSTSLNELVAQFKNIVGHDFVVHYESERAGDIKHSLLSTKKMMAELNYSPKINLTTGLANTYHYFDSKL</sequence>
<dbReference type="EMBL" id="UHIO01000001">
    <property type="protein sequence ID" value="SUP39786.1"/>
    <property type="molecule type" value="Genomic_DNA"/>
</dbReference>
<keyword evidence="4" id="KW-1185">Reference proteome</keyword>
<dbReference type="EC" id="5.1.3.10" evidence="3"/>
<evidence type="ECO:0000259" key="2">
    <source>
        <dbReference type="Pfam" id="PF01370"/>
    </source>
</evidence>
<dbReference type="GO" id="GO:0047732">
    <property type="term" value="F:CDP-abequose epimerase activity"/>
    <property type="evidence" value="ECO:0007669"/>
    <property type="project" value="UniProtKB-EC"/>
</dbReference>
<dbReference type="PANTHER" id="PTHR43000">
    <property type="entry name" value="DTDP-D-GLUCOSE 4,6-DEHYDRATASE-RELATED"/>
    <property type="match status" value="1"/>
</dbReference>
<evidence type="ECO:0000313" key="3">
    <source>
        <dbReference type="EMBL" id="SUP39786.1"/>
    </source>
</evidence>
<dbReference type="InterPro" id="IPR036291">
    <property type="entry name" value="NAD(P)-bd_dom_sf"/>
</dbReference>
<evidence type="ECO:0000313" key="4">
    <source>
        <dbReference type="Proteomes" id="UP000255367"/>
    </source>
</evidence>
<reference evidence="3 4" key="1">
    <citation type="submission" date="2018-06" db="EMBL/GenBank/DDBJ databases">
        <authorList>
            <consortium name="Pathogen Informatics"/>
            <person name="Doyle S."/>
        </authorList>
    </citation>
    <scope>NUCLEOTIDE SEQUENCE [LARGE SCALE GENOMIC DNA]</scope>
    <source>
        <strain evidence="3 4">NCTC12020</strain>
    </source>
</reference>
<dbReference type="InterPro" id="IPR001509">
    <property type="entry name" value="Epimerase_deHydtase"/>
</dbReference>
<evidence type="ECO:0000256" key="1">
    <source>
        <dbReference type="ARBA" id="ARBA00007637"/>
    </source>
</evidence>
<dbReference type="AlphaFoldDB" id="A0A380NFH7"/>
<dbReference type="OrthoDB" id="9801785at2"/>